<comment type="caution">
    <text evidence="2">The sequence shown here is derived from an EMBL/GenBank/DDBJ whole genome shotgun (WGS) entry which is preliminary data.</text>
</comment>
<name>A0ABQ9CP65_9PASS</name>
<gene>
    <name evidence="2" type="ORF">WISP_142871</name>
</gene>
<sequence length="123" mass="13650">MDMISRMKSRRSPVTTGTAQGSVLGPILSNVFMKDLDNETEGSISTFLDDTKLGGVIDRPASYHRDRKGLKPENKAVKPCWRLAPIQLNHQSSTTTQASQGYNSFYKLWSQKGAEVIKSCQIT</sequence>
<evidence type="ECO:0008006" key="4">
    <source>
        <dbReference type="Google" id="ProtNLM"/>
    </source>
</evidence>
<organism evidence="2 3">
    <name type="scientific">Willisornis vidua</name>
    <name type="common">Xingu scale-backed antbird</name>
    <dbReference type="NCBI Taxonomy" id="1566151"/>
    <lineage>
        <taxon>Eukaryota</taxon>
        <taxon>Metazoa</taxon>
        <taxon>Chordata</taxon>
        <taxon>Craniata</taxon>
        <taxon>Vertebrata</taxon>
        <taxon>Euteleostomi</taxon>
        <taxon>Archelosauria</taxon>
        <taxon>Archosauria</taxon>
        <taxon>Dinosauria</taxon>
        <taxon>Saurischia</taxon>
        <taxon>Theropoda</taxon>
        <taxon>Coelurosauria</taxon>
        <taxon>Aves</taxon>
        <taxon>Neognathae</taxon>
        <taxon>Neoaves</taxon>
        <taxon>Telluraves</taxon>
        <taxon>Australaves</taxon>
        <taxon>Passeriformes</taxon>
        <taxon>Thamnophilidae</taxon>
        <taxon>Willisornis</taxon>
    </lineage>
</organism>
<protein>
    <recommendedName>
        <fullName evidence="4">Reverse transcriptase domain-containing protein</fullName>
    </recommendedName>
</protein>
<keyword evidence="3" id="KW-1185">Reference proteome</keyword>
<evidence type="ECO:0000256" key="1">
    <source>
        <dbReference type="SAM" id="MobiDB-lite"/>
    </source>
</evidence>
<accession>A0ABQ9CP65</accession>
<evidence type="ECO:0000313" key="2">
    <source>
        <dbReference type="EMBL" id="KAJ7404885.1"/>
    </source>
</evidence>
<evidence type="ECO:0000313" key="3">
    <source>
        <dbReference type="Proteomes" id="UP001145742"/>
    </source>
</evidence>
<dbReference type="EMBL" id="WHWB01034741">
    <property type="protein sequence ID" value="KAJ7404885.1"/>
    <property type="molecule type" value="Genomic_DNA"/>
</dbReference>
<feature type="region of interest" description="Disordered" evidence="1">
    <location>
        <begin position="1"/>
        <end position="20"/>
    </location>
</feature>
<dbReference type="Proteomes" id="UP001145742">
    <property type="component" value="Unassembled WGS sequence"/>
</dbReference>
<reference evidence="2" key="1">
    <citation type="submission" date="2019-10" db="EMBL/GenBank/DDBJ databases">
        <authorList>
            <person name="Soares A.E.R."/>
            <person name="Aleixo A."/>
            <person name="Schneider P."/>
            <person name="Miyaki C.Y."/>
            <person name="Schneider M.P."/>
            <person name="Mello C."/>
            <person name="Vasconcelos A.T.R."/>
        </authorList>
    </citation>
    <scope>NUCLEOTIDE SEQUENCE</scope>
    <source>
        <tissue evidence="2">Muscle</tissue>
    </source>
</reference>
<proteinExistence type="predicted"/>